<evidence type="ECO:0000313" key="3">
    <source>
        <dbReference type="EMBL" id="QHI70998.1"/>
    </source>
</evidence>
<evidence type="ECO:0000259" key="2">
    <source>
        <dbReference type="Pfam" id="PF07833"/>
    </source>
</evidence>
<dbReference type="EMBL" id="CP047591">
    <property type="protein sequence ID" value="QHI70998.1"/>
    <property type="molecule type" value="Genomic_DNA"/>
</dbReference>
<keyword evidence="1" id="KW-0812">Transmembrane</keyword>
<dbReference type="KEGG" id="amic:Ami3637_00135"/>
<dbReference type="Gene3D" id="3.30.457.10">
    <property type="entry name" value="Copper amine oxidase-like, N-terminal domain"/>
    <property type="match status" value="1"/>
</dbReference>
<dbReference type="SUPFAM" id="SSF55383">
    <property type="entry name" value="Copper amine oxidase, domain N"/>
    <property type="match status" value="1"/>
</dbReference>
<name>A0A6P1MG54_9FIRM</name>
<gene>
    <name evidence="3" type="ORF">Ami3637_00135</name>
</gene>
<dbReference type="Pfam" id="PF07833">
    <property type="entry name" value="Cu_amine_oxidN1"/>
    <property type="match status" value="1"/>
</dbReference>
<keyword evidence="1" id="KW-1133">Transmembrane helix</keyword>
<dbReference type="InterPro" id="IPR012854">
    <property type="entry name" value="Cu_amine_oxidase-like_N"/>
</dbReference>
<reference evidence="3 4" key="1">
    <citation type="submission" date="2020-01" db="EMBL/GenBank/DDBJ databases">
        <title>Genomic analysis of Aminipila sp. CBA3637.</title>
        <authorList>
            <person name="Kim Y.B."/>
            <person name="Roh S.W."/>
        </authorList>
    </citation>
    <scope>NUCLEOTIDE SEQUENCE [LARGE SCALE GENOMIC DNA]</scope>
    <source>
        <strain evidence="3 4">CBA3637</strain>
    </source>
</reference>
<dbReference type="AlphaFoldDB" id="A0A6P1MG54"/>
<accession>A0A6P1MG54</accession>
<protein>
    <recommendedName>
        <fullName evidence="2">Copper amine oxidase-like N-terminal domain-containing protein</fullName>
    </recommendedName>
</protein>
<feature type="transmembrane region" description="Helical" evidence="1">
    <location>
        <begin position="52"/>
        <end position="74"/>
    </location>
</feature>
<proteinExistence type="predicted"/>
<evidence type="ECO:0000313" key="4">
    <source>
        <dbReference type="Proteomes" id="UP000463883"/>
    </source>
</evidence>
<keyword evidence="4" id="KW-1185">Reference proteome</keyword>
<feature type="domain" description="Copper amine oxidase-like N-terminal" evidence="2">
    <location>
        <begin position="334"/>
        <end position="428"/>
    </location>
</feature>
<keyword evidence="1" id="KW-0472">Membrane</keyword>
<evidence type="ECO:0000256" key="1">
    <source>
        <dbReference type="SAM" id="Phobius"/>
    </source>
</evidence>
<dbReference type="Proteomes" id="UP000463883">
    <property type="component" value="Chromosome"/>
</dbReference>
<dbReference type="InterPro" id="IPR036582">
    <property type="entry name" value="Mao_N_sf"/>
</dbReference>
<dbReference type="RefSeq" id="WP_162360776.1">
    <property type="nucleotide sequence ID" value="NZ_CP047591.1"/>
</dbReference>
<sequence>MMNKRLSKLCCELKIDSIDIEEKVNIKDIVDRVNGTLNTDISERKVYRRQKLIKTIVLITVLLILATTTVFAAVKADILKLNFIGDTAPYTDFVDTKKQSVTDGQYRLTLEQTLVSKYQVFVVYTVEGLTDEAIAKLMKEDYFGIGLSEISFEPKYGERATISNLTQGEIIESKTKTSRTFQLYSCSYFNEDDVDFILRFACMKEGKQITVPMKCNVESKEFILEGQPYGNAILRYSPLGIYFERNYKTQNEMDTELYFRMKNGEIKTCNDLADVLPGGRMNSYDVFDENLKLWRYGSTGLFYEITELSAFKSIIVGNIEYDIKDTTKIKPITIDEKLRPFELKPVIKDETTWIPVEALCSKLGAKYQWNEKTRSAKINYHDEIYILKDGSSVLLKNGEEFELFNPVCILKGQLIAPEYLAFGMHFKVQPKQEPWGSSERRRVGTYDIKDTVWVVTP</sequence>
<organism evidence="3 4">
    <name type="scientific">Aminipila terrae</name>
    <dbReference type="NCBI Taxonomy" id="2697030"/>
    <lineage>
        <taxon>Bacteria</taxon>
        <taxon>Bacillati</taxon>
        <taxon>Bacillota</taxon>
        <taxon>Clostridia</taxon>
        <taxon>Peptostreptococcales</taxon>
        <taxon>Anaerovoracaceae</taxon>
        <taxon>Aminipila</taxon>
    </lineage>
</organism>